<protein>
    <submittedName>
        <fullName evidence="1">Unnamed protein product</fullName>
    </submittedName>
</protein>
<dbReference type="Proteomes" id="UP001165064">
    <property type="component" value="Unassembled WGS sequence"/>
</dbReference>
<evidence type="ECO:0000313" key="1">
    <source>
        <dbReference type="EMBL" id="GME92851.1"/>
    </source>
</evidence>
<name>A0ACB5TQS5_AMBMO</name>
<dbReference type="EMBL" id="BSXS01008539">
    <property type="protein sequence ID" value="GME92851.1"/>
    <property type="molecule type" value="Genomic_DNA"/>
</dbReference>
<keyword evidence="2" id="KW-1185">Reference proteome</keyword>
<proteinExistence type="predicted"/>
<comment type="caution">
    <text evidence="1">The sequence shown here is derived from an EMBL/GenBank/DDBJ whole genome shotgun (WGS) entry which is preliminary data.</text>
</comment>
<accession>A0ACB5TQS5</accession>
<evidence type="ECO:0000313" key="2">
    <source>
        <dbReference type="Proteomes" id="UP001165064"/>
    </source>
</evidence>
<organism evidence="1 2">
    <name type="scientific">Ambrosiozyma monospora</name>
    <name type="common">Yeast</name>
    <name type="synonym">Endomycopsis monosporus</name>
    <dbReference type="NCBI Taxonomy" id="43982"/>
    <lineage>
        <taxon>Eukaryota</taxon>
        <taxon>Fungi</taxon>
        <taxon>Dikarya</taxon>
        <taxon>Ascomycota</taxon>
        <taxon>Saccharomycotina</taxon>
        <taxon>Pichiomycetes</taxon>
        <taxon>Pichiales</taxon>
        <taxon>Pichiaceae</taxon>
        <taxon>Ambrosiozyma</taxon>
    </lineage>
</organism>
<reference evidence="1" key="1">
    <citation type="submission" date="2023-04" db="EMBL/GenBank/DDBJ databases">
        <title>Ambrosiozyma monospora NBRC 10751.</title>
        <authorList>
            <person name="Ichikawa N."/>
            <person name="Sato H."/>
            <person name="Tonouchi N."/>
        </authorList>
    </citation>
    <scope>NUCLEOTIDE SEQUENCE</scope>
    <source>
        <strain evidence="1">NBRC 10751</strain>
    </source>
</reference>
<gene>
    <name evidence="1" type="ORF">Amon02_000918000</name>
</gene>
<sequence>MRRQRRTYHITYSHLLVSNTSSLTVTPFFDTIMSLQKKRTISYILSPNPGTSNGHHTLGVNALQYNPFTNSLISAGRDGLISIWTPKDDDTENPFAQQNQQGKSAVNDKNWSTSKGIKDYISDNLENEPEILNLESNIRSGSALTVKHSICSNYKLRESHHLHLDWINDLKLIDPKTCTVASCSNDLSVRLWNVQTKSEATLGFHNDYVKCLAYPGTSSPNSGASNRVLVSGGLDKAINIWDTNKTQLIQSYVFDHQDRGSIYSLAIDDQQDNLIVSGGPTNVISLFDRRSSARKPVKVLVGHTDNVRCLCIGDGMVLSGSSDSTVKLWDLRTTRILRNFDMHESAVWSLHVPTSENGGGQGNHKFDVFYSGDRSGLVMKTDLRACDLNDGVKKNDSGHSDSHNNNYLYLNDKVNKSLGISTLVADLNINYSADPETSQGQEQEEPERFDADDDVPLKGCLSIVEGGGSLWTSNAVGSTDYISSWSIPNTDELVVYQGIKLRRNLNVLNKSNLVK</sequence>